<dbReference type="OMA" id="RENWRID"/>
<dbReference type="Gramene" id="PNT61326">
    <property type="protein sequence ID" value="PNT61326"/>
    <property type="gene ID" value="BRADI_5g13823v3"/>
</dbReference>
<organism evidence="4">
    <name type="scientific">Brachypodium distachyon</name>
    <name type="common">Purple false brome</name>
    <name type="synonym">Trachynia distachya</name>
    <dbReference type="NCBI Taxonomy" id="15368"/>
    <lineage>
        <taxon>Eukaryota</taxon>
        <taxon>Viridiplantae</taxon>
        <taxon>Streptophyta</taxon>
        <taxon>Embryophyta</taxon>
        <taxon>Tracheophyta</taxon>
        <taxon>Spermatophyta</taxon>
        <taxon>Magnoliopsida</taxon>
        <taxon>Liliopsida</taxon>
        <taxon>Poales</taxon>
        <taxon>Poaceae</taxon>
        <taxon>BOP clade</taxon>
        <taxon>Pooideae</taxon>
        <taxon>Stipodae</taxon>
        <taxon>Brachypodieae</taxon>
        <taxon>Brachypodium</taxon>
    </lineage>
</organism>
<dbReference type="eggNOG" id="ENOG502R3RK">
    <property type="taxonomic scope" value="Eukaryota"/>
</dbReference>
<feature type="region of interest" description="Disordered" evidence="2">
    <location>
        <begin position="1"/>
        <end position="55"/>
    </location>
</feature>
<evidence type="ECO:0000256" key="1">
    <source>
        <dbReference type="SAM" id="Coils"/>
    </source>
</evidence>
<dbReference type="Gramene" id="PNT61324">
    <property type="protein sequence ID" value="PNT61324"/>
    <property type="gene ID" value="BRADI_5g13823v3"/>
</dbReference>
<feature type="compositionally biased region" description="Polar residues" evidence="2">
    <location>
        <begin position="1"/>
        <end position="13"/>
    </location>
</feature>
<dbReference type="RefSeq" id="XP_024311304.1">
    <property type="nucleotide sequence ID" value="XM_024455536.1"/>
</dbReference>
<dbReference type="EMBL" id="CM000884">
    <property type="protein sequence ID" value="PNT61328.1"/>
    <property type="molecule type" value="Genomic_DNA"/>
</dbReference>
<dbReference type="EMBL" id="CM000884">
    <property type="protein sequence ID" value="PNT61330.1"/>
    <property type="molecule type" value="Genomic_DNA"/>
</dbReference>
<dbReference type="EMBL" id="CM000884">
    <property type="protein sequence ID" value="PNT61329.1"/>
    <property type="molecule type" value="Genomic_DNA"/>
</dbReference>
<reference evidence="4" key="3">
    <citation type="submission" date="2018-08" db="UniProtKB">
        <authorList>
            <consortium name="EnsemblPlants"/>
        </authorList>
    </citation>
    <scope>IDENTIFICATION</scope>
    <source>
        <strain evidence="4">cv. Bd21</strain>
    </source>
</reference>
<reference evidence="3 4" key="1">
    <citation type="journal article" date="2010" name="Nature">
        <title>Genome sequencing and analysis of the model grass Brachypodium distachyon.</title>
        <authorList>
            <consortium name="International Brachypodium Initiative"/>
        </authorList>
    </citation>
    <scope>NUCLEOTIDE SEQUENCE [LARGE SCALE GENOMIC DNA]</scope>
    <source>
        <strain evidence="3">Bd21</strain>
        <strain evidence="4">cv. Bd21</strain>
    </source>
</reference>
<dbReference type="RefSeq" id="XP_024311298.1">
    <property type="nucleotide sequence ID" value="XM_024455530.1"/>
</dbReference>
<dbReference type="Gramene" id="PNT61329">
    <property type="protein sequence ID" value="PNT61329"/>
    <property type="gene ID" value="BRADI_5g13823v3"/>
</dbReference>
<dbReference type="EnsemblPlants" id="PNT61326">
    <property type="protein sequence ID" value="PNT61326"/>
    <property type="gene ID" value="BRADI_5g13823v3"/>
</dbReference>
<dbReference type="EMBL" id="CM000884">
    <property type="protein sequence ID" value="PNT61326.1"/>
    <property type="molecule type" value="Genomic_DNA"/>
</dbReference>
<dbReference type="EMBL" id="CM000884">
    <property type="protein sequence ID" value="PNT61324.1"/>
    <property type="molecule type" value="Genomic_DNA"/>
</dbReference>
<evidence type="ECO:0000313" key="4">
    <source>
        <dbReference type="EnsemblPlants" id="PNT61326"/>
    </source>
</evidence>
<dbReference type="RefSeq" id="XP_024311301.1">
    <property type="nucleotide sequence ID" value="XM_024455533.1"/>
</dbReference>
<evidence type="ECO:0000313" key="5">
    <source>
        <dbReference type="Proteomes" id="UP000008810"/>
    </source>
</evidence>
<sequence>MRPSSTHHPSSGEPSAVRTVRPENETEIYSAVKGWQPDEKLEESLPFDAQKKVENPEREIDSVLARQLDEELKELEEALALADREREKSKVFEPFTGLRSFELEQPLSIGDRRKVETPEKNEDGVQEWHPAEELEEALSLAIRSGLTAEKVRKFLHVAAWSNLMDYDVHSLAIRSGLKDEDALSLANNFIRMYKIVFTTLRAQLLASFDKRRFDRELYEWMHPHRIIGERRKHADRPFILFKMKASAKNAKVMWWQKKYSRFPPERSGYTGAVRVARLVLSRDGFHLEEEGEDGQPGALSVRYDDRYMGFPPRKVGVLKDGWLNPLDEVAVIKRLPNGDGISIMSYVGGLGLKLGDFLFVLHRKSCTVALSFIERSFYVSTMFKEEMLYAVPGIYFLDITNTVQNLIKKLYRVYEQEEQDKKIMQQKQDYQELMREQEALRPRLEEQQRKKLEDIRRRRVESKKQKQRRGEIREGVHRMKEVAITEKEYEEDCFCTPMLFCLEESDFDPAIGRTFVAK</sequence>
<gene>
    <name evidence="4" type="primary">LOC112269258</name>
    <name evidence="3" type="ORF">BRADI_5g13823v3</name>
</gene>
<dbReference type="EnsemblPlants" id="PNT61329">
    <property type="protein sequence ID" value="PNT61329"/>
    <property type="gene ID" value="BRADI_5g13823v3"/>
</dbReference>
<dbReference type="RefSeq" id="XP_024311303.1">
    <property type="nucleotide sequence ID" value="XM_024455535.1"/>
</dbReference>
<dbReference type="RefSeq" id="XP_024311300.1">
    <property type="nucleotide sequence ID" value="XM_024455532.1"/>
</dbReference>
<proteinExistence type="predicted"/>
<dbReference type="Gramene" id="PNT61328">
    <property type="protein sequence ID" value="PNT61328"/>
    <property type="gene ID" value="BRADI_5g13823v3"/>
</dbReference>
<feature type="coiled-coil region" evidence="1">
    <location>
        <begin position="58"/>
        <end position="88"/>
    </location>
</feature>
<feature type="compositionally biased region" description="Basic and acidic residues" evidence="2">
    <location>
        <begin position="36"/>
        <end position="55"/>
    </location>
</feature>
<dbReference type="EnsemblPlants" id="PNT61324">
    <property type="protein sequence ID" value="PNT61324"/>
    <property type="gene ID" value="BRADI_5g13823v3"/>
</dbReference>
<dbReference type="EMBL" id="CM000884">
    <property type="protein sequence ID" value="PNT61325.1"/>
    <property type="molecule type" value="Genomic_DNA"/>
</dbReference>
<dbReference type="HOGENOM" id="CLU_526141_0_0_1"/>
<accession>I1IZ06</accession>
<dbReference type="Gramene" id="PNT61330">
    <property type="protein sequence ID" value="PNT61330"/>
    <property type="gene ID" value="BRADI_5g13823v3"/>
</dbReference>
<dbReference type="EMBL" id="CM000884">
    <property type="protein sequence ID" value="PNT61327.1"/>
    <property type="molecule type" value="Genomic_DNA"/>
</dbReference>
<dbReference type="EnsemblPlants" id="PNT61330">
    <property type="protein sequence ID" value="PNT61330"/>
    <property type="gene ID" value="BRADI_5g13823v3"/>
</dbReference>
<dbReference type="OrthoDB" id="691119at2759"/>
<evidence type="ECO:0000256" key="2">
    <source>
        <dbReference type="SAM" id="MobiDB-lite"/>
    </source>
</evidence>
<dbReference type="Gramene" id="PNT61327">
    <property type="protein sequence ID" value="PNT61327"/>
    <property type="gene ID" value="BRADI_5g13823v3"/>
</dbReference>
<name>I1IZ06_BRADI</name>
<dbReference type="EnsemblPlants" id="PNT61327">
    <property type="protein sequence ID" value="PNT61327"/>
    <property type="gene ID" value="BRADI_5g13823v3"/>
</dbReference>
<dbReference type="EnsemblPlants" id="PNT61325">
    <property type="protein sequence ID" value="PNT61325"/>
    <property type="gene ID" value="BRADI_5g13823v3"/>
</dbReference>
<dbReference type="RefSeq" id="XP_024311302.1">
    <property type="nucleotide sequence ID" value="XM_024455534.1"/>
</dbReference>
<feature type="coiled-coil region" evidence="1">
    <location>
        <begin position="407"/>
        <end position="465"/>
    </location>
</feature>
<dbReference type="GeneID" id="112269258"/>
<keyword evidence="1" id="KW-0175">Coiled coil</keyword>
<reference evidence="3" key="2">
    <citation type="submission" date="2017-06" db="EMBL/GenBank/DDBJ databases">
        <title>WGS assembly of Brachypodium distachyon.</title>
        <authorList>
            <consortium name="The International Brachypodium Initiative"/>
            <person name="Lucas S."/>
            <person name="Harmon-Smith M."/>
            <person name="Lail K."/>
            <person name="Tice H."/>
            <person name="Grimwood J."/>
            <person name="Bruce D."/>
            <person name="Barry K."/>
            <person name="Shu S."/>
            <person name="Lindquist E."/>
            <person name="Wang M."/>
            <person name="Pitluck S."/>
            <person name="Vogel J.P."/>
            <person name="Garvin D.F."/>
            <person name="Mockler T.C."/>
            <person name="Schmutz J."/>
            <person name="Rokhsar D."/>
            <person name="Bevan M.W."/>
        </authorList>
    </citation>
    <scope>NUCLEOTIDE SEQUENCE</scope>
    <source>
        <strain evidence="3">Bd21</strain>
    </source>
</reference>
<dbReference type="AlphaFoldDB" id="I1IZ06"/>
<protein>
    <submittedName>
        <fullName evidence="3 4">Uncharacterized protein</fullName>
    </submittedName>
</protein>
<dbReference type="Gramene" id="PNT61325">
    <property type="protein sequence ID" value="PNT61325"/>
    <property type="gene ID" value="BRADI_5g13823v3"/>
</dbReference>
<dbReference type="RefSeq" id="XP_024311299.1">
    <property type="nucleotide sequence ID" value="XM_024455531.1"/>
</dbReference>
<dbReference type="Proteomes" id="UP000008810">
    <property type="component" value="Chromosome 5"/>
</dbReference>
<dbReference type="EnsemblPlants" id="PNT61328">
    <property type="protein sequence ID" value="PNT61328"/>
    <property type="gene ID" value="BRADI_5g13823v3"/>
</dbReference>
<evidence type="ECO:0000313" key="3">
    <source>
        <dbReference type="EMBL" id="PNT61324.1"/>
    </source>
</evidence>
<keyword evidence="5" id="KW-1185">Reference proteome</keyword>